<reference evidence="2 3" key="1">
    <citation type="journal article" date="2020" name="Nat. Food">
        <title>A phased Vanilla planifolia genome enables genetic improvement of flavour and production.</title>
        <authorList>
            <person name="Hasing T."/>
            <person name="Tang H."/>
            <person name="Brym M."/>
            <person name="Khazi F."/>
            <person name="Huang T."/>
            <person name="Chambers A.H."/>
        </authorList>
    </citation>
    <scope>NUCLEOTIDE SEQUENCE [LARGE SCALE GENOMIC DNA]</scope>
    <source>
        <tissue evidence="2">Leaf</tissue>
    </source>
</reference>
<dbReference type="Proteomes" id="UP000636800">
    <property type="component" value="Unassembled WGS sequence"/>
</dbReference>
<name>A0A835QGE2_VANPL</name>
<evidence type="ECO:0000313" key="2">
    <source>
        <dbReference type="EMBL" id="KAG0467262.1"/>
    </source>
</evidence>
<protein>
    <submittedName>
        <fullName evidence="2">Uncharacterized protein</fullName>
    </submittedName>
</protein>
<dbReference type="AlphaFoldDB" id="A0A835QGE2"/>
<sequence length="51" mass="6144">MPGYGCRKRRQGKDSEARVKSRRCQREKKMEMWKSPAKLHKRRRQGVDIAE</sequence>
<evidence type="ECO:0000313" key="3">
    <source>
        <dbReference type="Proteomes" id="UP000636800"/>
    </source>
</evidence>
<proteinExistence type="predicted"/>
<keyword evidence="3" id="KW-1185">Reference proteome</keyword>
<gene>
    <name evidence="2" type="ORF">HPP92_018842</name>
</gene>
<feature type="compositionally biased region" description="Basic residues" evidence="1">
    <location>
        <begin position="1"/>
        <end position="11"/>
    </location>
</feature>
<evidence type="ECO:0000256" key="1">
    <source>
        <dbReference type="SAM" id="MobiDB-lite"/>
    </source>
</evidence>
<dbReference type="EMBL" id="JADCNL010000009">
    <property type="protein sequence ID" value="KAG0467262.1"/>
    <property type="molecule type" value="Genomic_DNA"/>
</dbReference>
<comment type="caution">
    <text evidence="2">The sequence shown here is derived from an EMBL/GenBank/DDBJ whole genome shotgun (WGS) entry which is preliminary data.</text>
</comment>
<organism evidence="2 3">
    <name type="scientific">Vanilla planifolia</name>
    <name type="common">Vanilla</name>
    <dbReference type="NCBI Taxonomy" id="51239"/>
    <lineage>
        <taxon>Eukaryota</taxon>
        <taxon>Viridiplantae</taxon>
        <taxon>Streptophyta</taxon>
        <taxon>Embryophyta</taxon>
        <taxon>Tracheophyta</taxon>
        <taxon>Spermatophyta</taxon>
        <taxon>Magnoliopsida</taxon>
        <taxon>Liliopsida</taxon>
        <taxon>Asparagales</taxon>
        <taxon>Orchidaceae</taxon>
        <taxon>Vanilloideae</taxon>
        <taxon>Vanilleae</taxon>
        <taxon>Vanilla</taxon>
    </lineage>
</organism>
<dbReference type="OrthoDB" id="2015253at2759"/>
<accession>A0A835QGE2</accession>
<feature type="region of interest" description="Disordered" evidence="1">
    <location>
        <begin position="1"/>
        <end position="51"/>
    </location>
</feature>